<evidence type="ECO:0000256" key="1">
    <source>
        <dbReference type="ARBA" id="ARBA00038048"/>
    </source>
</evidence>
<dbReference type="OrthoDB" id="10268090at2759"/>
<organism evidence="3 4">
    <name type="scientific">Ambispora leptoticha</name>
    <dbReference type="NCBI Taxonomy" id="144679"/>
    <lineage>
        <taxon>Eukaryota</taxon>
        <taxon>Fungi</taxon>
        <taxon>Fungi incertae sedis</taxon>
        <taxon>Mucoromycota</taxon>
        <taxon>Glomeromycotina</taxon>
        <taxon>Glomeromycetes</taxon>
        <taxon>Archaeosporales</taxon>
        <taxon>Ambisporaceae</taxon>
        <taxon>Ambispora</taxon>
    </lineage>
</organism>
<dbReference type="GO" id="GO:0005811">
    <property type="term" value="C:lipid droplet"/>
    <property type="evidence" value="ECO:0007669"/>
    <property type="project" value="TreeGrafter"/>
</dbReference>
<gene>
    <name evidence="3" type="ORF">ALEPTO_LOCUS4965</name>
</gene>
<protein>
    <submittedName>
        <fullName evidence="3">7227_t:CDS:1</fullName>
    </submittedName>
</protein>
<evidence type="ECO:0000259" key="2">
    <source>
        <dbReference type="Pfam" id="PF03435"/>
    </source>
</evidence>
<dbReference type="InterPro" id="IPR036291">
    <property type="entry name" value="NAD(P)-bd_dom_sf"/>
</dbReference>
<accession>A0A9N9AGG1</accession>
<dbReference type="AlphaFoldDB" id="A0A9N9AGG1"/>
<dbReference type="Proteomes" id="UP000789508">
    <property type="component" value="Unassembled WGS sequence"/>
</dbReference>
<proteinExistence type="inferred from homology"/>
<feature type="domain" description="Saccharopine dehydrogenase NADP binding" evidence="2">
    <location>
        <begin position="11"/>
        <end position="152"/>
    </location>
</feature>
<dbReference type="FunFam" id="3.40.50.720:FF:000178">
    <property type="entry name" value="Saccharopine dehydrogenase-like oxidoreductase"/>
    <property type="match status" value="1"/>
</dbReference>
<evidence type="ECO:0000313" key="4">
    <source>
        <dbReference type="Proteomes" id="UP000789508"/>
    </source>
</evidence>
<dbReference type="EMBL" id="CAJVPS010001266">
    <property type="protein sequence ID" value="CAG8531626.1"/>
    <property type="molecule type" value="Genomic_DNA"/>
</dbReference>
<evidence type="ECO:0000313" key="3">
    <source>
        <dbReference type="EMBL" id="CAG8531626.1"/>
    </source>
</evidence>
<dbReference type="InterPro" id="IPR051276">
    <property type="entry name" value="Saccharopine_DH-like_oxidrdct"/>
</dbReference>
<keyword evidence="4" id="KW-1185">Reference proteome</keyword>
<dbReference type="PANTHER" id="PTHR12286:SF5">
    <property type="entry name" value="SACCHAROPINE DEHYDROGENASE-LIKE OXIDOREDUCTASE"/>
    <property type="match status" value="1"/>
</dbReference>
<name>A0A9N9AGG1_9GLOM</name>
<dbReference type="SUPFAM" id="SSF51735">
    <property type="entry name" value="NAD(P)-binding Rossmann-fold domains"/>
    <property type="match status" value="1"/>
</dbReference>
<comment type="similarity">
    <text evidence="1">Belongs to the saccharopine dehydrogenase family.</text>
</comment>
<dbReference type="InterPro" id="IPR005097">
    <property type="entry name" value="Sacchrp_dh_NADP-bd"/>
</dbReference>
<dbReference type="Gene3D" id="3.40.50.720">
    <property type="entry name" value="NAD(P)-binding Rossmann-like Domain"/>
    <property type="match status" value="1"/>
</dbReference>
<reference evidence="3" key="1">
    <citation type="submission" date="2021-06" db="EMBL/GenBank/DDBJ databases">
        <authorList>
            <person name="Kallberg Y."/>
            <person name="Tangrot J."/>
            <person name="Rosling A."/>
        </authorList>
    </citation>
    <scope>NUCLEOTIDE SEQUENCE</scope>
    <source>
        <strain evidence="3">FL130A</strain>
    </source>
</reference>
<comment type="caution">
    <text evidence="3">The sequence shown here is derived from an EMBL/GenBank/DDBJ whole genome shotgun (WGS) entry which is preliminary data.</text>
</comment>
<dbReference type="Pfam" id="PF03435">
    <property type="entry name" value="Sacchrp_dh_NADP"/>
    <property type="match status" value="1"/>
</dbReference>
<sequence>MGEQQKDLDFVIFGATGFTGKLVVEEFYRAAQYYQNSFPNAPKFTWAIAGRSEKKLFKMANIISITTSSSSVRQPEMIIADVTRPETLDVMAKRAKVLIACVGPFRLYGEPVVKACLENHTDYVDITGETEFIEQIQIKYHELAKTSNVTIVPACGFDCLPADYGLLYTKQQMEGINALPSSVELFYHFTTGPSGTTLHYATYESAVLSIQHIDDLRKLRASVTRLRVPKIGPELKKIPNGRWEKRVNGYVTPFFFADPAVIRLSQQLDIEHKSDVQPVQFSAYLVIPKLKYLLELLICYKVASFLAHYSWGRWLLLKFPRVFSLGFFSQEGPTLEQIQQTKFEISFYARGYSKELIETIVTQVAGPEPGYVTTPISVVQCAFTLLLEKTKIPAGVLTCSVAFGKTELLKRLMKNGLDFKIPHVRT</sequence>
<dbReference type="PANTHER" id="PTHR12286">
    <property type="entry name" value="SACCHAROPINE DEHYDROGENASE-LIKE OXIDOREDUCTASE"/>
    <property type="match status" value="1"/>
</dbReference>
<dbReference type="GO" id="GO:0005739">
    <property type="term" value="C:mitochondrion"/>
    <property type="evidence" value="ECO:0007669"/>
    <property type="project" value="TreeGrafter"/>
</dbReference>
<dbReference type="GO" id="GO:0005886">
    <property type="term" value="C:plasma membrane"/>
    <property type="evidence" value="ECO:0007669"/>
    <property type="project" value="TreeGrafter"/>
</dbReference>
<dbReference type="GO" id="GO:0009247">
    <property type="term" value="P:glycolipid biosynthetic process"/>
    <property type="evidence" value="ECO:0007669"/>
    <property type="project" value="TreeGrafter"/>
</dbReference>